<reference evidence="2 3" key="1">
    <citation type="submission" date="2018-09" db="EMBL/GenBank/DDBJ databases">
        <title>YIM 75507 draft genome.</title>
        <authorList>
            <person name="Tang S."/>
            <person name="Feng Y."/>
        </authorList>
    </citation>
    <scope>NUCLEOTIDE SEQUENCE [LARGE SCALE GENOMIC DNA]</scope>
    <source>
        <strain evidence="2 3">YIM 75507</strain>
    </source>
</reference>
<name>A0A3A4B3I3_9ACTN</name>
<dbReference type="Gene3D" id="1.20.120.520">
    <property type="entry name" value="nmb1532 protein domain like"/>
    <property type="match status" value="1"/>
</dbReference>
<gene>
    <name evidence="2" type="ORF">D5H75_13825</name>
</gene>
<proteinExistence type="predicted"/>
<dbReference type="AlphaFoldDB" id="A0A3A4B3I3"/>
<dbReference type="RefSeq" id="WP_119926838.1">
    <property type="nucleotide sequence ID" value="NZ_QZEY01000004.1"/>
</dbReference>
<evidence type="ECO:0000313" key="3">
    <source>
        <dbReference type="Proteomes" id="UP000265768"/>
    </source>
</evidence>
<dbReference type="CDD" id="cd12108">
    <property type="entry name" value="Hr-like"/>
    <property type="match status" value="1"/>
</dbReference>
<keyword evidence="3" id="KW-1185">Reference proteome</keyword>
<dbReference type="OrthoDB" id="5197650at2"/>
<organism evidence="2 3">
    <name type="scientific">Bailinhaonella thermotolerans</name>
    <dbReference type="NCBI Taxonomy" id="1070861"/>
    <lineage>
        <taxon>Bacteria</taxon>
        <taxon>Bacillati</taxon>
        <taxon>Actinomycetota</taxon>
        <taxon>Actinomycetes</taxon>
        <taxon>Streptosporangiales</taxon>
        <taxon>Streptosporangiaceae</taxon>
        <taxon>Bailinhaonella</taxon>
    </lineage>
</organism>
<dbReference type="Pfam" id="PF01814">
    <property type="entry name" value="Hemerythrin"/>
    <property type="match status" value="1"/>
</dbReference>
<accession>A0A3A4B3I3</accession>
<dbReference type="InterPro" id="IPR012312">
    <property type="entry name" value="Hemerythrin-like"/>
</dbReference>
<evidence type="ECO:0000259" key="1">
    <source>
        <dbReference type="Pfam" id="PF01814"/>
    </source>
</evidence>
<dbReference type="EMBL" id="QZEY01000004">
    <property type="protein sequence ID" value="RJL32589.1"/>
    <property type="molecule type" value="Genomic_DNA"/>
</dbReference>
<sequence>MGFKLDMTMMFVMHDALRRELERIARITERGGDDPRLIMKSAVGWEMFKRYLHAHHRAEDEALWPVMTELVAGRPDDLALLEAMEAEHARIDPLLEAIDAALADRETGPARLGALVDELRAGLTGHLVHEETDALPLIDAVLGEEHWKGMAEAQRRRVGDDGPRYLPWLLDDLDPRRAELVLGLMPAPIRAAYEDELRPAYAALDLWPSRTAA</sequence>
<evidence type="ECO:0000313" key="2">
    <source>
        <dbReference type="EMBL" id="RJL32589.1"/>
    </source>
</evidence>
<protein>
    <submittedName>
        <fullName evidence="2">Hemerythrin domain-containing protein</fullName>
    </submittedName>
</protein>
<comment type="caution">
    <text evidence="2">The sequence shown here is derived from an EMBL/GenBank/DDBJ whole genome shotgun (WGS) entry which is preliminary data.</text>
</comment>
<dbReference type="Proteomes" id="UP000265768">
    <property type="component" value="Unassembled WGS sequence"/>
</dbReference>
<feature type="domain" description="Hemerythrin-like" evidence="1">
    <location>
        <begin position="10"/>
        <end position="138"/>
    </location>
</feature>